<sequence>MKRAVRIVYHCPCPDGAYAALAAYLKFHKQPEVDLDFIPHSTYRALPVEDNPAFTPDAEVFLLDYVGPADFVHRVAKKVRHVTLLDHHKTAFELMEQWKSENSLPENFDFQLINEKSGATIAYDYFSKDAILIADEAERARIERAYAYIEDGDLWRKALPFSKEFSTGLGAKSVEFDYTKNKSLFLQLQLLDADKLIEEGKVEVERVNKIIADNLTQSYPIKLGGKDNDFGSCLAVLTTSPELRSEMGHQLALKSAAAGLRGFGAICYEEAGMADADKNYKVSLRSIEDEDTTVVSKRFGGGGHKNASSFMLPKDQWNEWKNAA</sequence>
<dbReference type="InterPro" id="IPR038763">
    <property type="entry name" value="DHH_sf"/>
</dbReference>
<dbReference type="Gene3D" id="3.10.310.30">
    <property type="match status" value="1"/>
</dbReference>
<dbReference type="RefSeq" id="XP_004352839.1">
    <property type="nucleotide sequence ID" value="XM_004352787.1"/>
</dbReference>
<evidence type="ECO:0000313" key="1">
    <source>
        <dbReference type="EMBL" id="ELR23311.1"/>
    </source>
</evidence>
<dbReference type="Proteomes" id="UP000011083">
    <property type="component" value="Unassembled WGS sequence"/>
</dbReference>
<gene>
    <name evidence="1" type="ORF">ACA1_068950</name>
</gene>
<evidence type="ECO:0008006" key="3">
    <source>
        <dbReference type="Google" id="ProtNLM"/>
    </source>
</evidence>
<accession>L8HFT5</accession>
<dbReference type="GeneID" id="14924284"/>
<dbReference type="AlphaFoldDB" id="L8HFT5"/>
<dbReference type="VEuPathDB" id="AmoebaDB:ACA1_068950"/>
<proteinExistence type="predicted"/>
<dbReference type="SUPFAM" id="SSF64182">
    <property type="entry name" value="DHH phosphoesterases"/>
    <property type="match status" value="1"/>
</dbReference>
<dbReference type="OrthoDB" id="443832at2759"/>
<organism evidence="1 2">
    <name type="scientific">Acanthamoeba castellanii (strain ATCC 30010 / Neff)</name>
    <dbReference type="NCBI Taxonomy" id="1257118"/>
    <lineage>
        <taxon>Eukaryota</taxon>
        <taxon>Amoebozoa</taxon>
        <taxon>Discosea</taxon>
        <taxon>Longamoebia</taxon>
        <taxon>Centramoebida</taxon>
        <taxon>Acanthamoebidae</taxon>
        <taxon>Acanthamoeba</taxon>
    </lineage>
</organism>
<evidence type="ECO:0000313" key="2">
    <source>
        <dbReference type="Proteomes" id="UP000011083"/>
    </source>
</evidence>
<keyword evidence="2" id="KW-1185">Reference proteome</keyword>
<protein>
    <recommendedName>
        <fullName evidence="3">DHHA1 domain-containing protein</fullName>
    </recommendedName>
</protein>
<dbReference type="EMBL" id="KB007857">
    <property type="protein sequence ID" value="ELR23311.1"/>
    <property type="molecule type" value="Genomic_DNA"/>
</dbReference>
<name>L8HFT5_ACACF</name>
<dbReference type="PANTHER" id="PTHR46922:SF4">
    <property type="entry name" value="DHHA1 DOMAIN PROTEIN"/>
    <property type="match status" value="1"/>
</dbReference>
<dbReference type="STRING" id="1257118.L8HFT5"/>
<reference evidence="1 2" key="1">
    <citation type="journal article" date="2013" name="Genome Biol.">
        <title>Genome of Acanthamoeba castellanii highlights extensive lateral gene transfer and early evolution of tyrosine kinase signaling.</title>
        <authorList>
            <person name="Clarke M."/>
            <person name="Lohan A.J."/>
            <person name="Liu B."/>
            <person name="Lagkouvardos I."/>
            <person name="Roy S."/>
            <person name="Zafar N."/>
            <person name="Bertelli C."/>
            <person name="Schilde C."/>
            <person name="Kianianmomeni A."/>
            <person name="Burglin T.R."/>
            <person name="Frech C."/>
            <person name="Turcotte B."/>
            <person name="Kopec K.O."/>
            <person name="Synnott J.M."/>
            <person name="Choo C."/>
            <person name="Paponov I."/>
            <person name="Finkler A."/>
            <person name="Soon Heng Tan C."/>
            <person name="Hutchins A.P."/>
            <person name="Weinmeier T."/>
            <person name="Rattei T."/>
            <person name="Chu J.S."/>
            <person name="Gimenez G."/>
            <person name="Irimia M."/>
            <person name="Rigden D.J."/>
            <person name="Fitzpatrick D.A."/>
            <person name="Lorenzo-Morales J."/>
            <person name="Bateman A."/>
            <person name="Chiu C.H."/>
            <person name="Tang P."/>
            <person name="Hegemann P."/>
            <person name="Fromm H."/>
            <person name="Raoult D."/>
            <person name="Greub G."/>
            <person name="Miranda-Saavedra D."/>
            <person name="Chen N."/>
            <person name="Nash P."/>
            <person name="Ginger M.L."/>
            <person name="Horn M."/>
            <person name="Schaap P."/>
            <person name="Caler L."/>
            <person name="Loftus B."/>
        </authorList>
    </citation>
    <scope>NUCLEOTIDE SEQUENCE [LARGE SCALE GENOMIC DNA]</scope>
    <source>
        <strain evidence="1 2">Neff</strain>
    </source>
</reference>
<dbReference type="KEGG" id="acan:ACA1_068950"/>
<dbReference type="PANTHER" id="PTHR46922">
    <property type="entry name" value="DHHA1 DOMAIN PROTEIN"/>
    <property type="match status" value="1"/>
</dbReference>
<dbReference type="OMA" id="RFYPNIV"/>